<dbReference type="GO" id="GO:0047355">
    <property type="term" value="F:CDP-glycerol glycerophosphotransferase activity"/>
    <property type="evidence" value="ECO:0007669"/>
    <property type="project" value="InterPro"/>
</dbReference>
<dbReference type="Proteomes" id="UP000001416">
    <property type="component" value="Chromosome"/>
</dbReference>
<protein>
    <submittedName>
        <fullName evidence="1">Possible galactosamine-containing minor teichoic acid biosynthesis</fullName>
    </submittedName>
</protein>
<dbReference type="STRING" id="228410.NE2020"/>
<dbReference type="GO" id="GO:0016020">
    <property type="term" value="C:membrane"/>
    <property type="evidence" value="ECO:0007669"/>
    <property type="project" value="InterPro"/>
</dbReference>
<dbReference type="eggNOG" id="COG1887">
    <property type="taxonomic scope" value="Bacteria"/>
</dbReference>
<dbReference type="EMBL" id="AL954747">
    <property type="protein sequence ID" value="CAD85931.1"/>
    <property type="molecule type" value="Genomic_DNA"/>
</dbReference>
<dbReference type="HOGENOM" id="CLU_006538_1_0_4"/>
<dbReference type="Pfam" id="PF04464">
    <property type="entry name" value="Glyphos_transf"/>
    <property type="match status" value="1"/>
</dbReference>
<accession>Q82T92</accession>
<dbReference type="AlphaFoldDB" id="Q82T92"/>
<proteinExistence type="predicted"/>
<dbReference type="PhylomeDB" id="Q82T92"/>
<keyword evidence="2" id="KW-1185">Reference proteome</keyword>
<evidence type="ECO:0000313" key="2">
    <source>
        <dbReference type="Proteomes" id="UP000001416"/>
    </source>
</evidence>
<dbReference type="InterPro" id="IPR043148">
    <property type="entry name" value="TagF_C"/>
</dbReference>
<dbReference type="InterPro" id="IPR007554">
    <property type="entry name" value="Glycerophosphate_synth"/>
</dbReference>
<sequence length="655" mass="74960">MWMRVPRSSIGAEKMSGSEPVYQEPPTAYWRAPSSYDARLREDFLASLKSSSTTLGAVPQPMQIDVLRRLHWYFTVDGRERAPTAIVGVEAAQAFHALIGEILQYVDPGLIGRFSDPAVSSEIRHVLYSWHGKPVCSAAILDCYDHAQQLVKLRYFVHGEPPVEAWLVDGKAVEPAFAKYRGCRYYHRSCMQQRIVWLPVAQGSKLQLRLNGQPHAIELDESGFFARSVSEDETFDLAGARAAFWPGRGGRRRSRPLLKSLKAGLLALYAALPWVRARYRRAWVFLDRHENADDNAEHLYRWVTAKQPQINAWFLLKPDSPDWARLEQEGFQLLAPNGLQRKLLVLNSENIISSHAEYGAGGFDPRVYAPYMRWRYTFLQHGTILNDLSHWLGPLQFDLFSTSSLVEYQSIAEDGGNYPYSKREVSFTGLPRHDCLLRKARERKPPSSKTLLVMPTWRGGTFEEQAKDLSADERQQLFAQTDYARAWKSLLHNPALHAALQQHGWQLSFMPHMNTLPFLDVFELSPEIRLVSVLDGHIQEALVSADAFLTDYTSVTFDIALLRRPSFYYQFDRTLFYGGGHNWRPGYFDYERDGFGPVAFSENELLQQLLAFLENGGEVPALYRERMERAMPLDDELACQRCFDRISSLNQPWQG</sequence>
<name>Q82T92_NITEU</name>
<dbReference type="KEGG" id="neu:NE2020"/>
<dbReference type="Gene3D" id="3.40.50.12580">
    <property type="match status" value="1"/>
</dbReference>
<evidence type="ECO:0000313" key="1">
    <source>
        <dbReference type="EMBL" id="CAD85931.1"/>
    </source>
</evidence>
<organism evidence="1 2">
    <name type="scientific">Nitrosomonas europaea (strain ATCC 19718 / CIP 103999 / KCTC 2705 / NBRC 14298)</name>
    <dbReference type="NCBI Taxonomy" id="228410"/>
    <lineage>
        <taxon>Bacteria</taxon>
        <taxon>Pseudomonadati</taxon>
        <taxon>Pseudomonadota</taxon>
        <taxon>Betaproteobacteria</taxon>
        <taxon>Nitrosomonadales</taxon>
        <taxon>Nitrosomonadaceae</taxon>
        <taxon>Nitrosomonas</taxon>
    </lineage>
</organism>
<gene>
    <name evidence="1" type="primary">ggaB</name>
    <name evidence="1" type="ordered locus">NE2020</name>
</gene>
<reference evidence="1 2" key="1">
    <citation type="journal article" date="2003" name="J. Bacteriol.">
        <title>Complete genome sequence of the ammonia-oxidizing bacterium and obligate chemolithoautotroph Nitrosomonas europaea.</title>
        <authorList>
            <person name="Chain P."/>
            <person name="Lamerdin J."/>
            <person name="Larimer F."/>
            <person name="Regala W."/>
            <person name="Land M."/>
            <person name="Hauser L."/>
            <person name="Hooper A."/>
            <person name="Klotz M."/>
            <person name="Norton J."/>
            <person name="Sayavedra-Soto L."/>
            <person name="Arciero D."/>
            <person name="Hommes N."/>
            <person name="Whittaker M."/>
            <person name="Arp D."/>
        </authorList>
    </citation>
    <scope>NUCLEOTIDE SEQUENCE [LARGE SCALE GENOMIC DNA]</scope>
    <source>
        <strain evidence="2">ATCC 19718 / CIP 103999 / KCTC 2705 / NBRC 14298</strain>
    </source>
</reference>